<feature type="chain" id="PRO_5045144347" description="Lipoprotein" evidence="2">
    <location>
        <begin position="32"/>
        <end position="218"/>
    </location>
</feature>
<feature type="region of interest" description="Disordered" evidence="1">
    <location>
        <begin position="34"/>
        <end position="108"/>
    </location>
</feature>
<feature type="compositionally biased region" description="Low complexity" evidence="1">
    <location>
        <begin position="42"/>
        <end position="78"/>
    </location>
</feature>
<evidence type="ECO:0000313" key="4">
    <source>
        <dbReference type="Proteomes" id="UP001598448"/>
    </source>
</evidence>
<gene>
    <name evidence="3" type="ORF">ACFWJN_01205</name>
</gene>
<dbReference type="PROSITE" id="PS51257">
    <property type="entry name" value="PROKAR_LIPOPROTEIN"/>
    <property type="match status" value="1"/>
</dbReference>
<name>A0ABW6FDQ6_9ACTN</name>
<accession>A0ABW6FDQ6</accession>
<keyword evidence="4" id="KW-1185">Reference proteome</keyword>
<organism evidence="3 4">
    <name type="scientific">Streptomyces albidochromogenes</name>
    <dbReference type="NCBI Taxonomy" id="329524"/>
    <lineage>
        <taxon>Bacteria</taxon>
        <taxon>Bacillati</taxon>
        <taxon>Actinomycetota</taxon>
        <taxon>Actinomycetes</taxon>
        <taxon>Kitasatosporales</taxon>
        <taxon>Streptomycetaceae</taxon>
        <taxon>Streptomyces</taxon>
    </lineage>
</organism>
<protein>
    <recommendedName>
        <fullName evidence="5">Lipoprotein</fullName>
    </recommendedName>
</protein>
<proteinExistence type="predicted"/>
<evidence type="ECO:0000313" key="3">
    <source>
        <dbReference type="EMBL" id="MFD5097590.1"/>
    </source>
</evidence>
<evidence type="ECO:0000256" key="1">
    <source>
        <dbReference type="SAM" id="MobiDB-lite"/>
    </source>
</evidence>
<comment type="caution">
    <text evidence="3">The sequence shown here is derived from an EMBL/GenBank/DDBJ whole genome shotgun (WGS) entry which is preliminary data.</text>
</comment>
<feature type="signal peptide" evidence="2">
    <location>
        <begin position="1"/>
        <end position="31"/>
    </location>
</feature>
<keyword evidence="2" id="KW-0732">Signal</keyword>
<dbReference type="RefSeq" id="WP_386707190.1">
    <property type="nucleotide sequence ID" value="NZ_JBHXIJ010000003.1"/>
</dbReference>
<dbReference type="EMBL" id="JBHXIJ010000003">
    <property type="protein sequence ID" value="MFD5097590.1"/>
    <property type="molecule type" value="Genomic_DNA"/>
</dbReference>
<evidence type="ECO:0000256" key="2">
    <source>
        <dbReference type="SAM" id="SignalP"/>
    </source>
</evidence>
<sequence>MRGGGGIPEALRRSLAVLTLCAALALTGCKAENGAAPKAADGTPSASATPVTPAPGASAAAPTSTAPTAKPSTAAKPTLAGGSATMRAVEKPKPPAPSTTSTTCDHKMPISPDEIAVYRYTPEGGFHSLIVKHGNWGCGAPDTDGAPFETVGVETFIPVAEDAKITAVTPIVESTENKKVTLQQLIDWLVSHPDQGLVFRYHLGPGAKIDTLDQVFTP</sequence>
<evidence type="ECO:0008006" key="5">
    <source>
        <dbReference type="Google" id="ProtNLM"/>
    </source>
</evidence>
<reference evidence="3 4" key="1">
    <citation type="submission" date="2024-09" db="EMBL/GenBank/DDBJ databases">
        <title>The Natural Products Discovery Center: Release of the First 8490 Sequenced Strains for Exploring Actinobacteria Biosynthetic Diversity.</title>
        <authorList>
            <person name="Kalkreuter E."/>
            <person name="Kautsar S.A."/>
            <person name="Yang D."/>
            <person name="Bader C.D."/>
            <person name="Teijaro C.N."/>
            <person name="Fluegel L."/>
            <person name="Davis C.M."/>
            <person name="Simpson J.R."/>
            <person name="Lauterbach L."/>
            <person name="Steele A.D."/>
            <person name="Gui C."/>
            <person name="Meng S."/>
            <person name="Li G."/>
            <person name="Viehrig K."/>
            <person name="Ye F."/>
            <person name="Su P."/>
            <person name="Kiefer A.F."/>
            <person name="Nichols A."/>
            <person name="Cepeda A.J."/>
            <person name="Yan W."/>
            <person name="Fan B."/>
            <person name="Jiang Y."/>
            <person name="Adhikari A."/>
            <person name="Zheng C.-J."/>
            <person name="Schuster L."/>
            <person name="Cowan T.M."/>
            <person name="Smanski M.J."/>
            <person name="Chevrette M.G."/>
            <person name="De Carvalho L.P.S."/>
            <person name="Shen B."/>
        </authorList>
    </citation>
    <scope>NUCLEOTIDE SEQUENCE [LARGE SCALE GENOMIC DNA]</scope>
    <source>
        <strain evidence="3 4">NPDC058348</strain>
    </source>
</reference>
<dbReference type="Proteomes" id="UP001598448">
    <property type="component" value="Unassembled WGS sequence"/>
</dbReference>